<keyword evidence="3 6" id="KW-0812">Transmembrane</keyword>
<evidence type="ECO:0000256" key="4">
    <source>
        <dbReference type="ARBA" id="ARBA00022989"/>
    </source>
</evidence>
<name>A0ABU9DS37_9BACL</name>
<gene>
    <name evidence="7" type="ORF">WMW72_27620</name>
</gene>
<dbReference type="RefSeq" id="WP_341418814.1">
    <property type="nucleotide sequence ID" value="NZ_JBBPCC010000023.1"/>
</dbReference>
<organism evidence="7 8">
    <name type="scientific">Paenibacillus filicis</name>
    <dbReference type="NCBI Taxonomy" id="669464"/>
    <lineage>
        <taxon>Bacteria</taxon>
        <taxon>Bacillati</taxon>
        <taxon>Bacillota</taxon>
        <taxon>Bacilli</taxon>
        <taxon>Bacillales</taxon>
        <taxon>Paenibacillaceae</taxon>
        <taxon>Paenibacillus</taxon>
    </lineage>
</organism>
<evidence type="ECO:0000313" key="7">
    <source>
        <dbReference type="EMBL" id="MEK8131681.1"/>
    </source>
</evidence>
<comment type="subcellular location">
    <subcellularLocation>
        <location evidence="1">Cell membrane</location>
        <topology evidence="1">Multi-pass membrane protein</topology>
    </subcellularLocation>
</comment>
<dbReference type="PANTHER" id="PTHR40035:SF1">
    <property type="entry name" value="ATP SYNTHASE PROTEIN I"/>
    <property type="match status" value="1"/>
</dbReference>
<dbReference type="PANTHER" id="PTHR40035">
    <property type="entry name" value="ATP SYNTHASE PROTEIN I"/>
    <property type="match status" value="1"/>
</dbReference>
<evidence type="ECO:0000313" key="8">
    <source>
        <dbReference type="Proteomes" id="UP001469365"/>
    </source>
</evidence>
<accession>A0ABU9DS37</accession>
<proteinExistence type="predicted"/>
<feature type="transmembrane region" description="Helical" evidence="6">
    <location>
        <begin position="99"/>
        <end position="121"/>
    </location>
</feature>
<protein>
    <submittedName>
        <fullName evidence="7">ATP synthase subunit I</fullName>
    </submittedName>
</protein>
<evidence type="ECO:0000256" key="1">
    <source>
        <dbReference type="ARBA" id="ARBA00004651"/>
    </source>
</evidence>
<feature type="transmembrane region" description="Helical" evidence="6">
    <location>
        <begin position="74"/>
        <end position="93"/>
    </location>
</feature>
<dbReference type="EMBL" id="JBBPCC010000023">
    <property type="protein sequence ID" value="MEK8131681.1"/>
    <property type="molecule type" value="Genomic_DNA"/>
</dbReference>
<dbReference type="InterPro" id="IPR005598">
    <property type="entry name" value="ATP_synth_I"/>
</dbReference>
<dbReference type="Pfam" id="PF03899">
    <property type="entry name" value="ATP-synt_I"/>
    <property type="match status" value="1"/>
</dbReference>
<keyword evidence="4 6" id="KW-1133">Transmembrane helix</keyword>
<dbReference type="InterPro" id="IPR039072">
    <property type="entry name" value="ATP_synth_I_Bacilli"/>
</dbReference>
<comment type="caution">
    <text evidence="7">The sequence shown here is derived from an EMBL/GenBank/DDBJ whole genome shotgun (WGS) entry which is preliminary data.</text>
</comment>
<evidence type="ECO:0000256" key="5">
    <source>
        <dbReference type="ARBA" id="ARBA00023136"/>
    </source>
</evidence>
<reference evidence="7 8" key="1">
    <citation type="submission" date="2024-04" db="EMBL/GenBank/DDBJ databases">
        <title>draft genome sequnece of Paenibacillus filicis.</title>
        <authorList>
            <person name="Kim D.-U."/>
        </authorList>
    </citation>
    <scope>NUCLEOTIDE SEQUENCE [LARGE SCALE GENOMIC DNA]</scope>
    <source>
        <strain evidence="7 8">KACC14197</strain>
    </source>
</reference>
<keyword evidence="2" id="KW-1003">Cell membrane</keyword>
<sequence length="126" mass="13860">MRDQMKSIIRAALFLSSALLLAGVFLPAYRTHFSGFMLGTWISVLNGWMLMIKIEALAAKVLDVDFANKPNKRVNMGFISRISMAILGVMVAVKMPHLFHIASTIAGVAFAPAAVFLRAFLFRSAK</sequence>
<evidence type="ECO:0000256" key="6">
    <source>
        <dbReference type="SAM" id="Phobius"/>
    </source>
</evidence>
<feature type="transmembrane region" description="Helical" evidence="6">
    <location>
        <begin position="40"/>
        <end position="62"/>
    </location>
</feature>
<dbReference type="Proteomes" id="UP001469365">
    <property type="component" value="Unassembled WGS sequence"/>
</dbReference>
<evidence type="ECO:0000256" key="3">
    <source>
        <dbReference type="ARBA" id="ARBA00022692"/>
    </source>
</evidence>
<evidence type="ECO:0000256" key="2">
    <source>
        <dbReference type="ARBA" id="ARBA00022475"/>
    </source>
</evidence>
<keyword evidence="8" id="KW-1185">Reference proteome</keyword>
<keyword evidence="5 6" id="KW-0472">Membrane</keyword>